<feature type="transmembrane region" description="Helical" evidence="1">
    <location>
        <begin position="6"/>
        <end position="26"/>
    </location>
</feature>
<keyword evidence="1" id="KW-0472">Membrane</keyword>
<feature type="transmembrane region" description="Helical" evidence="1">
    <location>
        <begin position="103"/>
        <end position="122"/>
    </location>
</feature>
<dbReference type="Proteomes" id="UP000053681">
    <property type="component" value="Unassembled WGS sequence"/>
</dbReference>
<proteinExistence type="predicted"/>
<sequence length="127" mass="14774">MGSLVVSILATFITLPVVGFFVLYTLLKKVMKNRRKAVHISTYVSTIFLIVSTHYFAKQIFNQSFLWLIILVLLVLAMIVMLINWQVKKDLQLKRITKGMFRISFFFFLFSHVLLVVSGLIFELLKL</sequence>
<name>A0A0V8JSA9_9BACI</name>
<evidence type="ECO:0000313" key="3">
    <source>
        <dbReference type="Proteomes" id="UP000053681"/>
    </source>
</evidence>
<comment type="caution">
    <text evidence="2">The sequence shown here is derived from an EMBL/GenBank/DDBJ whole genome shotgun (WGS) entry which is preliminary data.</text>
</comment>
<dbReference type="Pfam" id="PF11877">
    <property type="entry name" value="DUF3397"/>
    <property type="match status" value="1"/>
</dbReference>
<organism evidence="2 3">
    <name type="scientific">Priestia veravalensis</name>
    <dbReference type="NCBI Taxonomy" id="1414648"/>
    <lineage>
        <taxon>Bacteria</taxon>
        <taxon>Bacillati</taxon>
        <taxon>Bacillota</taxon>
        <taxon>Bacilli</taxon>
        <taxon>Bacillales</taxon>
        <taxon>Bacillaceae</taxon>
        <taxon>Priestia</taxon>
    </lineage>
</organism>
<dbReference type="AlphaFoldDB" id="A0A0V8JSA9"/>
<reference evidence="2 3" key="1">
    <citation type="submission" date="2015-11" db="EMBL/GenBank/DDBJ databases">
        <title>Bacillus caseinolyticus sp nov.</title>
        <authorList>
            <person name="Dastager S.G."/>
            <person name="Mawlankar R."/>
        </authorList>
    </citation>
    <scope>NUCLEOTIDE SEQUENCE [LARGE SCALE GENOMIC DNA]</scope>
    <source>
        <strain evidence="2 3">SGD-V-76</strain>
    </source>
</reference>
<evidence type="ECO:0000256" key="1">
    <source>
        <dbReference type="SAM" id="Phobius"/>
    </source>
</evidence>
<dbReference type="InterPro" id="IPR024515">
    <property type="entry name" value="DUF3397"/>
</dbReference>
<dbReference type="RefSeq" id="WP_025908831.1">
    <property type="nucleotide sequence ID" value="NZ_KQ758627.1"/>
</dbReference>
<keyword evidence="1" id="KW-0812">Transmembrane</keyword>
<feature type="transmembrane region" description="Helical" evidence="1">
    <location>
        <begin position="38"/>
        <end position="57"/>
    </location>
</feature>
<feature type="transmembrane region" description="Helical" evidence="1">
    <location>
        <begin position="63"/>
        <end position="83"/>
    </location>
</feature>
<keyword evidence="1" id="KW-1133">Transmembrane helix</keyword>
<protein>
    <recommendedName>
        <fullName evidence="4">DUF3397 domain-containing protein</fullName>
    </recommendedName>
</protein>
<dbReference type="EMBL" id="LNQP01000002">
    <property type="protein sequence ID" value="KSU89756.1"/>
    <property type="molecule type" value="Genomic_DNA"/>
</dbReference>
<gene>
    <name evidence="2" type="ORF">AS180_01265</name>
</gene>
<evidence type="ECO:0000313" key="2">
    <source>
        <dbReference type="EMBL" id="KSU89756.1"/>
    </source>
</evidence>
<evidence type="ECO:0008006" key="4">
    <source>
        <dbReference type="Google" id="ProtNLM"/>
    </source>
</evidence>
<accession>A0A0V8JSA9</accession>
<keyword evidence="3" id="KW-1185">Reference proteome</keyword>